<keyword evidence="2" id="KW-1185">Reference proteome</keyword>
<sequence length="121" mass="13513">MHTETFTASVQYNDQKGTAAADHSDNDCLISWLKDNGHAEDSERLIGVEMFVSDTAIENDDDPVWVSAFLEDENDGSIRKVRANMSFEGFFSSFKRFNIMISCGGELTDEDVSIDSETEVD</sequence>
<name>A0A2S7VMU0_9VIBR</name>
<protein>
    <submittedName>
        <fullName evidence="1">Uncharacterized protein</fullName>
    </submittedName>
</protein>
<dbReference type="EMBL" id="MSCI01000001">
    <property type="protein sequence ID" value="PQJ63399.1"/>
    <property type="molecule type" value="Genomic_DNA"/>
</dbReference>
<gene>
    <name evidence="1" type="ORF">BTO10_00860</name>
</gene>
<evidence type="ECO:0000313" key="1">
    <source>
        <dbReference type="EMBL" id="PQJ63399.1"/>
    </source>
</evidence>
<evidence type="ECO:0000313" key="2">
    <source>
        <dbReference type="Proteomes" id="UP000238707"/>
    </source>
</evidence>
<dbReference type="Proteomes" id="UP000238707">
    <property type="component" value="Unassembled WGS sequence"/>
</dbReference>
<comment type="caution">
    <text evidence="1">The sequence shown here is derived from an EMBL/GenBank/DDBJ whole genome shotgun (WGS) entry which is preliminary data.</text>
</comment>
<organism evidence="1 2">
    <name type="scientific">Vibrio chagasii</name>
    <dbReference type="NCBI Taxonomy" id="170679"/>
    <lineage>
        <taxon>Bacteria</taxon>
        <taxon>Pseudomonadati</taxon>
        <taxon>Pseudomonadota</taxon>
        <taxon>Gammaproteobacteria</taxon>
        <taxon>Vibrionales</taxon>
        <taxon>Vibrionaceae</taxon>
        <taxon>Vibrio</taxon>
    </lineage>
</organism>
<dbReference type="RefSeq" id="WP_105023219.1">
    <property type="nucleotide sequence ID" value="NZ_MSCI01000001.1"/>
</dbReference>
<reference evidence="1 2" key="1">
    <citation type="submission" date="2016-12" db="EMBL/GenBank/DDBJ databases">
        <title>Diversity of luminous bacteria.</title>
        <authorList>
            <person name="Yoshizawa S."/>
            <person name="Kogure K."/>
        </authorList>
    </citation>
    <scope>NUCLEOTIDE SEQUENCE [LARGE SCALE GENOMIC DNA]</scope>
    <source>
        <strain evidence="1 2">LC2-408</strain>
    </source>
</reference>
<proteinExistence type="predicted"/>
<accession>A0A2S7VMU0</accession>
<dbReference type="AlphaFoldDB" id="A0A2S7VMU0"/>